<dbReference type="PANTHER" id="PTHR34138">
    <property type="entry name" value="CELL SHAPE-DETERMINING PROTEIN MREC"/>
    <property type="match status" value="1"/>
</dbReference>
<dbReference type="InterPro" id="IPR007221">
    <property type="entry name" value="MreC"/>
</dbReference>
<dbReference type="AlphaFoldDB" id="A0A433JHU9"/>
<evidence type="ECO:0000259" key="6">
    <source>
        <dbReference type="Pfam" id="PF04085"/>
    </source>
</evidence>
<gene>
    <name evidence="7" type="primary">mreC</name>
    <name evidence="7" type="ORF">EKM59_08955</name>
</gene>
<evidence type="ECO:0000256" key="3">
    <source>
        <dbReference type="ARBA" id="ARBA00022960"/>
    </source>
</evidence>
<comment type="function">
    <text evidence="5">Involved in formation and maintenance of cell shape.</text>
</comment>
<dbReference type="NCBIfam" id="TIGR00219">
    <property type="entry name" value="mreC"/>
    <property type="match status" value="1"/>
</dbReference>
<dbReference type="InterPro" id="IPR042175">
    <property type="entry name" value="Cell/Rod_MreC_2"/>
</dbReference>
<dbReference type="InterPro" id="IPR042177">
    <property type="entry name" value="Cell/Rod_1"/>
</dbReference>
<comment type="similarity">
    <text evidence="1 5">Belongs to the MreC family.</text>
</comment>
<evidence type="ECO:0000313" key="7">
    <source>
        <dbReference type="EMBL" id="RUQ84142.1"/>
    </source>
</evidence>
<dbReference type="InterPro" id="IPR055342">
    <property type="entry name" value="MreC_beta-barrel_core"/>
</dbReference>
<evidence type="ECO:0000256" key="1">
    <source>
        <dbReference type="ARBA" id="ARBA00009369"/>
    </source>
</evidence>
<feature type="domain" description="Rod shape-determining protein MreC beta-barrel core" evidence="6">
    <location>
        <begin position="132"/>
        <end position="278"/>
    </location>
</feature>
<comment type="caution">
    <text evidence="7">The sequence shown here is derived from an EMBL/GenBank/DDBJ whole genome shotgun (WGS) entry which is preliminary data.</text>
</comment>
<sequence>MSYQLNNSHSRLFVKGKHSSLSFVFALAVSLALMIADDHYRYLDEVRSGFSLLVAPVQYAVDYPVRIIGWGKSLMSTKKALIDENMQLRHQQTMLEAQLQKLLVIRNENSQLKELLLASVNGHTRAMAAQILAVDTSVSRQILVLNKGKRDGVFRGQPVLDAKGVMGQVIDVGVMTSTVLLISDSKSAVPVQNNRTGERAILVGKNNISQLSLINLPKSSAIVKGDLLVTSGLGRRYPEGYPVGEVEEVKNMPGEEFIKVSVKPIALLNRNRLVLLIWPEKEYAQLSAEITERLNAMEDDKSVSKTKNLAANAVSASGA</sequence>
<reference evidence="7 8" key="1">
    <citation type="submission" date="2018-12" db="EMBL/GenBank/DDBJ databases">
        <title>Legionella sp,whole genome shotgun sequence.</title>
        <authorList>
            <person name="Wu H."/>
        </authorList>
    </citation>
    <scope>NUCLEOTIDE SEQUENCE [LARGE SCALE GENOMIC DNA]</scope>
    <source>
        <strain evidence="8">km714</strain>
    </source>
</reference>
<dbReference type="GO" id="GO:0005886">
    <property type="term" value="C:plasma membrane"/>
    <property type="evidence" value="ECO:0007669"/>
    <property type="project" value="TreeGrafter"/>
</dbReference>
<evidence type="ECO:0000256" key="5">
    <source>
        <dbReference type="PIRNR" id="PIRNR038471"/>
    </source>
</evidence>
<dbReference type="GO" id="GO:0008360">
    <property type="term" value="P:regulation of cell shape"/>
    <property type="evidence" value="ECO:0007669"/>
    <property type="project" value="UniProtKB-KW"/>
</dbReference>
<dbReference type="Gene3D" id="2.40.10.340">
    <property type="entry name" value="Rod shape-determining protein MreC, domain 1"/>
    <property type="match status" value="1"/>
</dbReference>
<keyword evidence="8" id="KW-1185">Reference proteome</keyword>
<dbReference type="Pfam" id="PF04085">
    <property type="entry name" value="MreC"/>
    <property type="match status" value="1"/>
</dbReference>
<organism evidence="7 8">
    <name type="scientific">Legionella septentrionalis</name>
    <dbReference type="NCBI Taxonomy" id="2498109"/>
    <lineage>
        <taxon>Bacteria</taxon>
        <taxon>Pseudomonadati</taxon>
        <taxon>Pseudomonadota</taxon>
        <taxon>Gammaproteobacteria</taxon>
        <taxon>Legionellales</taxon>
        <taxon>Legionellaceae</taxon>
        <taxon>Legionella</taxon>
    </lineage>
</organism>
<proteinExistence type="inferred from homology"/>
<dbReference type="OrthoDB" id="9808025at2"/>
<evidence type="ECO:0000313" key="8">
    <source>
        <dbReference type="Proteomes" id="UP000288012"/>
    </source>
</evidence>
<dbReference type="PANTHER" id="PTHR34138:SF1">
    <property type="entry name" value="CELL SHAPE-DETERMINING PROTEIN MREC"/>
    <property type="match status" value="1"/>
</dbReference>
<name>A0A433JHU9_9GAMM</name>
<evidence type="ECO:0000256" key="2">
    <source>
        <dbReference type="ARBA" id="ARBA00013855"/>
    </source>
</evidence>
<evidence type="ECO:0000256" key="4">
    <source>
        <dbReference type="ARBA" id="ARBA00032089"/>
    </source>
</evidence>
<accession>A0A433JHU9</accession>
<dbReference type="Gene3D" id="2.40.10.350">
    <property type="entry name" value="Rod shape-determining protein MreC, domain 2"/>
    <property type="match status" value="1"/>
</dbReference>
<keyword evidence="3 5" id="KW-0133">Cell shape</keyword>
<dbReference type="EMBL" id="RZGR01000028">
    <property type="protein sequence ID" value="RUQ84142.1"/>
    <property type="molecule type" value="Genomic_DNA"/>
</dbReference>
<dbReference type="PIRSF" id="PIRSF038471">
    <property type="entry name" value="MreC"/>
    <property type="match status" value="1"/>
</dbReference>
<protein>
    <recommendedName>
        <fullName evidence="2 5">Cell shape-determining protein MreC</fullName>
    </recommendedName>
    <alternativeName>
        <fullName evidence="4 5">Cell shape protein MreC</fullName>
    </alternativeName>
</protein>
<dbReference type="Proteomes" id="UP000288012">
    <property type="component" value="Unassembled WGS sequence"/>
</dbReference>